<sequence>MADVTIKAAYATVAEDEGFRFVGFVEGDDEGYALFRQPLSGGPVWFELNDEDFGDEDALVSVTATDKGLEIALIPAMAPRFGWASSVSVKAGARCDGREQAFAALREMLGALWHEA</sequence>
<organism evidence="1 2">
    <name type="scientific">Fuscibacter oryzae</name>
    <dbReference type="NCBI Taxonomy" id="2803939"/>
    <lineage>
        <taxon>Bacteria</taxon>
        <taxon>Pseudomonadati</taxon>
        <taxon>Pseudomonadota</taxon>
        <taxon>Alphaproteobacteria</taxon>
        <taxon>Rhodobacterales</taxon>
        <taxon>Paracoccaceae</taxon>
        <taxon>Fuscibacter</taxon>
    </lineage>
</organism>
<protein>
    <submittedName>
        <fullName evidence="1">Uncharacterized protein</fullName>
    </submittedName>
</protein>
<reference evidence="1" key="1">
    <citation type="submission" date="2021-01" db="EMBL/GenBank/DDBJ databases">
        <title>Genome seq and assembly of Tabrizicola sp. KVB23.</title>
        <authorList>
            <person name="Chhetri G."/>
        </authorList>
    </citation>
    <scope>NUCLEOTIDE SEQUENCE</scope>
    <source>
        <strain evidence="1">KVB23</strain>
    </source>
</reference>
<name>A0A8J7MM98_9RHOB</name>
<keyword evidence="2" id="KW-1185">Reference proteome</keyword>
<dbReference type="AlphaFoldDB" id="A0A8J7MM98"/>
<evidence type="ECO:0000313" key="1">
    <source>
        <dbReference type="EMBL" id="MBL4926757.1"/>
    </source>
</evidence>
<dbReference type="EMBL" id="JAESVP010000001">
    <property type="protein sequence ID" value="MBL4926757.1"/>
    <property type="molecule type" value="Genomic_DNA"/>
</dbReference>
<accession>A0A8J7MM98</accession>
<proteinExistence type="predicted"/>
<dbReference type="RefSeq" id="WP_202657568.1">
    <property type="nucleotide sequence ID" value="NZ_JAESVP010000001.1"/>
</dbReference>
<comment type="caution">
    <text evidence="1">The sequence shown here is derived from an EMBL/GenBank/DDBJ whole genome shotgun (WGS) entry which is preliminary data.</text>
</comment>
<gene>
    <name evidence="1" type="ORF">JI744_01440</name>
</gene>
<dbReference type="Proteomes" id="UP000619033">
    <property type="component" value="Unassembled WGS sequence"/>
</dbReference>
<evidence type="ECO:0000313" key="2">
    <source>
        <dbReference type="Proteomes" id="UP000619033"/>
    </source>
</evidence>